<reference evidence="1 2" key="1">
    <citation type="submission" date="2015-10" db="EMBL/GenBank/DDBJ databases">
        <title>Draft genome sequence of Streptomyces griseoruber DSM 40281, type strain for the species Streptomyces griseoruber.</title>
        <authorList>
            <person name="Ruckert C."/>
            <person name="Winkler A."/>
            <person name="Kalinowski J."/>
            <person name="Kampfer P."/>
            <person name="Glaeser S."/>
        </authorList>
    </citation>
    <scope>NUCLEOTIDE SEQUENCE [LARGE SCALE GENOMIC DNA]</scope>
    <source>
        <strain evidence="1 2">DSM 40281</strain>
    </source>
</reference>
<protein>
    <submittedName>
        <fullName evidence="1">Uncharacterized protein</fullName>
    </submittedName>
</protein>
<evidence type="ECO:0000313" key="2">
    <source>
        <dbReference type="Proteomes" id="UP000052982"/>
    </source>
</evidence>
<dbReference type="EMBL" id="LMWW01000076">
    <property type="protein sequence ID" value="KUN75565.1"/>
    <property type="molecule type" value="Genomic_DNA"/>
</dbReference>
<proteinExistence type="predicted"/>
<organism evidence="1 2">
    <name type="scientific">Streptomyces griseoruber</name>
    <dbReference type="NCBI Taxonomy" id="1943"/>
    <lineage>
        <taxon>Bacteria</taxon>
        <taxon>Bacillati</taxon>
        <taxon>Actinomycetota</taxon>
        <taxon>Actinomycetes</taxon>
        <taxon>Kitasatosporales</taxon>
        <taxon>Streptomycetaceae</taxon>
        <taxon>Streptomyces</taxon>
    </lineage>
</organism>
<comment type="caution">
    <text evidence="1">The sequence shown here is derived from an EMBL/GenBank/DDBJ whole genome shotgun (WGS) entry which is preliminary data.</text>
</comment>
<keyword evidence="2" id="KW-1185">Reference proteome</keyword>
<accession>A0A101SKB2</accession>
<name>A0A101SKB2_9ACTN</name>
<dbReference type="OrthoDB" id="4326939at2"/>
<sequence>MGLWPAETEAWIRAVGVDGAAIARDCRTAGIALSAMNVLLDGMRVKHRLRGGEPAFAVLARAASSGRCLSE</sequence>
<gene>
    <name evidence="1" type="ORF">AQJ64_41955</name>
</gene>
<evidence type="ECO:0000313" key="1">
    <source>
        <dbReference type="EMBL" id="KUN75565.1"/>
    </source>
</evidence>
<dbReference type="Proteomes" id="UP000052982">
    <property type="component" value="Unassembled WGS sequence"/>
</dbReference>
<dbReference type="RefSeq" id="WP_055636897.1">
    <property type="nucleotide sequence ID" value="NZ_JBIRTR010000013.1"/>
</dbReference>
<dbReference type="AlphaFoldDB" id="A0A101SKB2"/>